<evidence type="ECO:0000313" key="11">
    <source>
        <dbReference type="RefSeq" id="XP_033531710.1"/>
    </source>
</evidence>
<keyword evidence="4" id="KW-0547">Nucleotide-binding</keyword>
<evidence type="ECO:0000256" key="3">
    <source>
        <dbReference type="ARBA" id="ARBA00022679"/>
    </source>
</evidence>
<evidence type="ECO:0000256" key="5">
    <source>
        <dbReference type="ARBA" id="ARBA00022777"/>
    </source>
</evidence>
<dbReference type="AlphaFoldDB" id="A0A6G1FWS2"/>
<keyword evidence="6" id="KW-0067">ATP-binding</keyword>
<dbReference type="GO" id="GO:0004674">
    <property type="term" value="F:protein serine/threonine kinase activity"/>
    <property type="evidence" value="ECO:0007669"/>
    <property type="project" value="UniProtKB-KW"/>
</dbReference>
<proteinExistence type="predicted"/>
<evidence type="ECO:0000256" key="6">
    <source>
        <dbReference type="ARBA" id="ARBA00022840"/>
    </source>
</evidence>
<reference evidence="11" key="2">
    <citation type="submission" date="2020-04" db="EMBL/GenBank/DDBJ databases">
        <authorList>
            <consortium name="NCBI Genome Project"/>
        </authorList>
    </citation>
    <scope>NUCLEOTIDE SEQUENCE</scope>
    <source>
        <strain evidence="11">CBS 781.70</strain>
    </source>
</reference>
<evidence type="ECO:0000313" key="10">
    <source>
        <dbReference type="Proteomes" id="UP000504638"/>
    </source>
</evidence>
<evidence type="ECO:0000256" key="8">
    <source>
        <dbReference type="ARBA" id="ARBA00048679"/>
    </source>
</evidence>
<keyword evidence="3" id="KW-0808">Transferase</keyword>
<dbReference type="PANTHER" id="PTHR47634">
    <property type="entry name" value="PROTEIN KINASE DOMAIN-CONTAINING PROTEIN-RELATED"/>
    <property type="match status" value="1"/>
</dbReference>
<name>A0A6G1FWS2_9PEZI</name>
<reference evidence="11" key="3">
    <citation type="submission" date="2025-04" db="UniProtKB">
        <authorList>
            <consortium name="RefSeq"/>
        </authorList>
    </citation>
    <scope>IDENTIFICATION</scope>
    <source>
        <strain evidence="11">CBS 781.70</strain>
    </source>
</reference>
<dbReference type="PANTHER" id="PTHR47634:SF9">
    <property type="entry name" value="PROTEIN KINASE DOMAIN-CONTAINING PROTEIN-RELATED"/>
    <property type="match status" value="1"/>
</dbReference>
<protein>
    <recommendedName>
        <fullName evidence="1">non-specific serine/threonine protein kinase</fullName>
        <ecNumber evidence="1">2.7.11.1</ecNumber>
    </recommendedName>
</protein>
<evidence type="ECO:0000256" key="4">
    <source>
        <dbReference type="ARBA" id="ARBA00022741"/>
    </source>
</evidence>
<keyword evidence="10" id="KW-1185">Reference proteome</keyword>
<comment type="catalytic activity">
    <reaction evidence="7">
        <text>L-threonyl-[protein] + ATP = O-phospho-L-threonyl-[protein] + ADP + H(+)</text>
        <dbReference type="Rhea" id="RHEA:46608"/>
        <dbReference type="Rhea" id="RHEA-COMP:11060"/>
        <dbReference type="Rhea" id="RHEA-COMP:11605"/>
        <dbReference type="ChEBI" id="CHEBI:15378"/>
        <dbReference type="ChEBI" id="CHEBI:30013"/>
        <dbReference type="ChEBI" id="CHEBI:30616"/>
        <dbReference type="ChEBI" id="CHEBI:61977"/>
        <dbReference type="ChEBI" id="CHEBI:456216"/>
        <dbReference type="EC" id="2.7.11.1"/>
    </reaction>
</comment>
<dbReference type="GO" id="GO:0050684">
    <property type="term" value="P:regulation of mRNA processing"/>
    <property type="evidence" value="ECO:0007669"/>
    <property type="project" value="TreeGrafter"/>
</dbReference>
<keyword evidence="5" id="KW-0418">Kinase</keyword>
<reference evidence="9 11" key="1">
    <citation type="submission" date="2020-01" db="EMBL/GenBank/DDBJ databases">
        <authorList>
            <consortium name="DOE Joint Genome Institute"/>
            <person name="Haridas S."/>
            <person name="Albert R."/>
            <person name="Binder M."/>
            <person name="Bloem J."/>
            <person name="Labutti K."/>
            <person name="Salamov A."/>
            <person name="Andreopoulos B."/>
            <person name="Baker S.E."/>
            <person name="Barry K."/>
            <person name="Bills G."/>
            <person name="Bluhm B.H."/>
            <person name="Cannon C."/>
            <person name="Castanera R."/>
            <person name="Culley D.E."/>
            <person name="Daum C."/>
            <person name="Ezra D."/>
            <person name="Gonzalez J.B."/>
            <person name="Henrissat B."/>
            <person name="Kuo A."/>
            <person name="Liang C."/>
            <person name="Lipzen A."/>
            <person name="Lutzoni F."/>
            <person name="Magnuson J."/>
            <person name="Mondo S."/>
            <person name="Nolan M."/>
            <person name="Ohm R."/>
            <person name="Pangilinan J."/>
            <person name="Park H.-J."/>
            <person name="Ramirez L."/>
            <person name="Alfaro M."/>
            <person name="Sun H."/>
            <person name="Tritt A."/>
            <person name="Yoshinaga Y."/>
            <person name="Zwiers L.-H."/>
            <person name="Turgeon B.G."/>
            <person name="Goodwin S.B."/>
            <person name="Spatafora J.W."/>
            <person name="Crous P.W."/>
            <person name="Grigoriev I.V."/>
        </authorList>
    </citation>
    <scope>NUCLEOTIDE SEQUENCE</scope>
    <source>
        <strain evidence="9 11">CBS 781.70</strain>
    </source>
</reference>
<accession>A0A6G1FWS2</accession>
<evidence type="ECO:0000256" key="2">
    <source>
        <dbReference type="ARBA" id="ARBA00022527"/>
    </source>
</evidence>
<organism evidence="9">
    <name type="scientific">Eremomyces bilateralis CBS 781.70</name>
    <dbReference type="NCBI Taxonomy" id="1392243"/>
    <lineage>
        <taxon>Eukaryota</taxon>
        <taxon>Fungi</taxon>
        <taxon>Dikarya</taxon>
        <taxon>Ascomycota</taxon>
        <taxon>Pezizomycotina</taxon>
        <taxon>Dothideomycetes</taxon>
        <taxon>Dothideomycetes incertae sedis</taxon>
        <taxon>Eremomycetales</taxon>
        <taxon>Eremomycetaceae</taxon>
        <taxon>Eremomyces</taxon>
    </lineage>
</organism>
<dbReference type="GO" id="GO:0000245">
    <property type="term" value="P:spliceosomal complex assembly"/>
    <property type="evidence" value="ECO:0007669"/>
    <property type="project" value="TreeGrafter"/>
</dbReference>
<dbReference type="Proteomes" id="UP000504638">
    <property type="component" value="Unplaced"/>
</dbReference>
<dbReference type="RefSeq" id="XP_033531710.1">
    <property type="nucleotide sequence ID" value="XM_033680806.1"/>
</dbReference>
<dbReference type="GO" id="GO:0005524">
    <property type="term" value="F:ATP binding"/>
    <property type="evidence" value="ECO:0007669"/>
    <property type="project" value="UniProtKB-KW"/>
</dbReference>
<evidence type="ECO:0000256" key="1">
    <source>
        <dbReference type="ARBA" id="ARBA00012513"/>
    </source>
</evidence>
<gene>
    <name evidence="9 11" type="ORF">P152DRAFT_468035</name>
</gene>
<dbReference type="InterPro" id="IPR011009">
    <property type="entry name" value="Kinase-like_dom_sf"/>
</dbReference>
<comment type="catalytic activity">
    <reaction evidence="8">
        <text>L-seryl-[protein] + ATP = O-phospho-L-seryl-[protein] + ADP + H(+)</text>
        <dbReference type="Rhea" id="RHEA:17989"/>
        <dbReference type="Rhea" id="RHEA-COMP:9863"/>
        <dbReference type="Rhea" id="RHEA-COMP:11604"/>
        <dbReference type="ChEBI" id="CHEBI:15378"/>
        <dbReference type="ChEBI" id="CHEBI:29999"/>
        <dbReference type="ChEBI" id="CHEBI:30616"/>
        <dbReference type="ChEBI" id="CHEBI:83421"/>
        <dbReference type="ChEBI" id="CHEBI:456216"/>
        <dbReference type="EC" id="2.7.11.1"/>
    </reaction>
</comment>
<sequence>MSPPSLLRRSISSGFVQLNPREKFEEENVPSRNLEDYHPVYIGEVLKSRYQVVRKLGFGVNSTLWLCRGLRQVGRKRVRVVLEYFEITGPNGNHFPIDAFQSGFQPLLVTVDYLHKCGVVHTGISPNNILQSIGDESIISQTEPGHQIYKGNAMPDIHRAPEMVLEIPWDSKVTCGRWGADECTFTAPDMSRLCPIWALDLLEVSHLFVATEDGIVNEEQHLVEVVSLMGPPSLEFLRRSETFRTY</sequence>
<evidence type="ECO:0000313" key="9">
    <source>
        <dbReference type="EMBL" id="KAF1810079.1"/>
    </source>
</evidence>
<keyword evidence="2" id="KW-0723">Serine/threonine-protein kinase</keyword>
<dbReference type="OrthoDB" id="5979581at2759"/>
<dbReference type="GeneID" id="54421376"/>
<dbReference type="SUPFAM" id="SSF56112">
    <property type="entry name" value="Protein kinase-like (PK-like)"/>
    <property type="match status" value="1"/>
</dbReference>
<dbReference type="EC" id="2.7.11.1" evidence="1"/>
<dbReference type="Gene3D" id="1.10.510.10">
    <property type="entry name" value="Transferase(Phosphotransferase) domain 1"/>
    <property type="match status" value="1"/>
</dbReference>
<dbReference type="Gene3D" id="3.30.200.20">
    <property type="entry name" value="Phosphorylase Kinase, domain 1"/>
    <property type="match status" value="1"/>
</dbReference>
<dbReference type="InterPro" id="IPR051334">
    <property type="entry name" value="SRPK"/>
</dbReference>
<evidence type="ECO:0000256" key="7">
    <source>
        <dbReference type="ARBA" id="ARBA00047899"/>
    </source>
</evidence>
<dbReference type="EMBL" id="ML975168">
    <property type="protein sequence ID" value="KAF1810079.1"/>
    <property type="molecule type" value="Genomic_DNA"/>
</dbReference>